<accession>A0ABX5LT02</accession>
<name>A0ABX5LT02_9BACT</name>
<dbReference type="Proteomes" id="UP000245523">
    <property type="component" value="Unassembled WGS sequence"/>
</dbReference>
<evidence type="ECO:0000313" key="4">
    <source>
        <dbReference type="Proteomes" id="UP000245523"/>
    </source>
</evidence>
<keyword evidence="2" id="KW-0732">Signal</keyword>
<organism evidence="3 4">
    <name type="scientific">Hallerella porci</name>
    <dbReference type="NCBI Taxonomy" id="1945871"/>
    <lineage>
        <taxon>Bacteria</taxon>
        <taxon>Pseudomonadati</taxon>
        <taxon>Fibrobacterota</taxon>
        <taxon>Fibrobacteria</taxon>
        <taxon>Fibrobacterales</taxon>
        <taxon>Fibrobacteraceae</taxon>
        <taxon>Hallerella</taxon>
    </lineage>
</organism>
<comment type="caution">
    <text evidence="3">The sequence shown here is derived from an EMBL/GenBank/DDBJ whole genome shotgun (WGS) entry which is preliminary data.</text>
</comment>
<keyword evidence="4" id="KW-1185">Reference proteome</keyword>
<evidence type="ECO:0000256" key="2">
    <source>
        <dbReference type="SAM" id="SignalP"/>
    </source>
</evidence>
<gene>
    <name evidence="3" type="ORF">B0H50_10174</name>
</gene>
<protein>
    <recommendedName>
        <fullName evidence="5">Ig-like domain-containing protein</fullName>
    </recommendedName>
</protein>
<feature type="compositionally biased region" description="Low complexity" evidence="1">
    <location>
        <begin position="42"/>
        <end position="87"/>
    </location>
</feature>
<evidence type="ECO:0008006" key="5">
    <source>
        <dbReference type="Google" id="ProtNLM"/>
    </source>
</evidence>
<proteinExistence type="predicted"/>
<reference evidence="3 4" key="1">
    <citation type="submission" date="2018-05" db="EMBL/GenBank/DDBJ databases">
        <title>Animal gut microbial communities from fecal samples from Wisconsin, USA.</title>
        <authorList>
            <person name="Neumann A."/>
        </authorList>
    </citation>
    <scope>NUCLEOTIDE SEQUENCE [LARGE SCALE GENOMIC DNA]</scope>
    <source>
        <strain evidence="3 4">UWS4</strain>
    </source>
</reference>
<feature type="chain" id="PRO_5045107943" description="Ig-like domain-containing protein" evidence="2">
    <location>
        <begin position="28"/>
        <end position="379"/>
    </location>
</feature>
<dbReference type="PROSITE" id="PS51257">
    <property type="entry name" value="PROKAR_LIPOPROTEIN"/>
    <property type="match status" value="1"/>
</dbReference>
<feature type="signal peptide" evidence="2">
    <location>
        <begin position="1"/>
        <end position="27"/>
    </location>
</feature>
<dbReference type="EMBL" id="QGHD01000001">
    <property type="protein sequence ID" value="PWL04063.1"/>
    <property type="molecule type" value="Genomic_DNA"/>
</dbReference>
<sequence length="379" mass="39243">MISRAGVSSLFSAFLLSALSVGFTACGSDSNSASDEAPPEYSSAAKSSASVKSSDSGTQTSSESKPTSSASSSKPKSSASSETTSSEEILNEAKNVIKGTCAPTNPIISKGEIGEWKFYREGEGDIFDQILAPFAWAFEGAATTNVQGNGMDKVTIRYPDAGSFAAYLNVDGNDIACESIQVQGIPIVINSCKPNRSTAKAGETITWTVDAESESPITAYTWTSAYGELSGSGTSGSIIANSAMHKQSVSATVAVTNADNSVVKYACDGVSVVDPESVDLILPLGSINDADYGEKVLPTLPDSLFIPAQTATTVQIPAGAKSGCIVGCKPRLGSDYTNTQIFWDSDDPLTSFAYFTPNGCAPGKKYTVTASVTVICVAN</sequence>
<evidence type="ECO:0000256" key="1">
    <source>
        <dbReference type="SAM" id="MobiDB-lite"/>
    </source>
</evidence>
<feature type="region of interest" description="Disordered" evidence="1">
    <location>
        <begin position="26"/>
        <end position="87"/>
    </location>
</feature>
<evidence type="ECO:0000313" key="3">
    <source>
        <dbReference type="EMBL" id="PWL04063.1"/>
    </source>
</evidence>